<feature type="domain" description="Bacterial repeat" evidence="4">
    <location>
        <begin position="524"/>
        <end position="587"/>
    </location>
</feature>
<reference evidence="5" key="1">
    <citation type="journal article" date="2020" name="mSystems">
        <title>Genome- and Community-Level Interaction Insights into Carbon Utilization and Element Cycling Functions of Hydrothermarchaeota in Hydrothermal Sediment.</title>
        <authorList>
            <person name="Zhou Z."/>
            <person name="Liu Y."/>
            <person name="Xu W."/>
            <person name="Pan J."/>
            <person name="Luo Z.H."/>
            <person name="Li M."/>
        </authorList>
    </citation>
    <scope>NUCLEOTIDE SEQUENCE [LARGE SCALE GENOMIC DNA]</scope>
    <source>
        <strain evidence="5">HyVt-577</strain>
    </source>
</reference>
<dbReference type="NCBIfam" id="TIGR04183">
    <property type="entry name" value="Por_Secre_tail"/>
    <property type="match status" value="1"/>
</dbReference>
<dbReference type="InterPro" id="IPR006626">
    <property type="entry name" value="PbH1"/>
</dbReference>
<protein>
    <submittedName>
        <fullName evidence="5">T9SS type A sorting domain-containing protein</fullName>
    </submittedName>
</protein>
<feature type="domain" description="Secretion system C-terminal sorting" evidence="3">
    <location>
        <begin position="832"/>
        <end position="908"/>
    </location>
</feature>
<comment type="caution">
    <text evidence="5">The sequence shown here is derived from an EMBL/GenBank/DDBJ whole genome shotgun (WGS) entry which is preliminary data.</text>
</comment>
<feature type="domain" description="Bacterial repeat" evidence="4">
    <location>
        <begin position="591"/>
        <end position="660"/>
    </location>
</feature>
<evidence type="ECO:0000313" key="5">
    <source>
        <dbReference type="EMBL" id="HGY56662.1"/>
    </source>
</evidence>
<dbReference type="Pfam" id="PF13229">
    <property type="entry name" value="Beta_helix"/>
    <property type="match status" value="1"/>
</dbReference>
<accession>A0A7V4UEX1</accession>
<dbReference type="EMBL" id="DRQG01000121">
    <property type="protein sequence ID" value="HGY56662.1"/>
    <property type="molecule type" value="Genomic_DNA"/>
</dbReference>
<dbReference type="InterPro" id="IPR011050">
    <property type="entry name" value="Pectin_lyase_fold/virulence"/>
</dbReference>
<dbReference type="SMART" id="SM00710">
    <property type="entry name" value="PbH1"/>
    <property type="match status" value="5"/>
</dbReference>
<dbReference type="Gene3D" id="2.60.40.4070">
    <property type="match status" value="1"/>
</dbReference>
<organism evidence="5">
    <name type="scientific">Caldithrix abyssi</name>
    <dbReference type="NCBI Taxonomy" id="187145"/>
    <lineage>
        <taxon>Bacteria</taxon>
        <taxon>Pseudomonadati</taxon>
        <taxon>Calditrichota</taxon>
        <taxon>Calditrichia</taxon>
        <taxon>Calditrichales</taxon>
        <taxon>Calditrichaceae</taxon>
        <taxon>Caldithrix</taxon>
    </lineage>
</organism>
<dbReference type="Pfam" id="PF18998">
    <property type="entry name" value="Flg_new_2"/>
    <property type="match status" value="2"/>
</dbReference>
<dbReference type="InterPro" id="IPR044060">
    <property type="entry name" value="Bacterial_rp_domain"/>
</dbReference>
<evidence type="ECO:0000259" key="2">
    <source>
        <dbReference type="Pfam" id="PF13229"/>
    </source>
</evidence>
<dbReference type="Pfam" id="PF18962">
    <property type="entry name" value="Por_Secre_tail"/>
    <property type="match status" value="1"/>
</dbReference>
<dbReference type="InterPro" id="IPR026444">
    <property type="entry name" value="Secre_tail"/>
</dbReference>
<evidence type="ECO:0000259" key="3">
    <source>
        <dbReference type="Pfam" id="PF18962"/>
    </source>
</evidence>
<feature type="region of interest" description="Disordered" evidence="1">
    <location>
        <begin position="84"/>
        <end position="109"/>
    </location>
</feature>
<dbReference type="InterPro" id="IPR012334">
    <property type="entry name" value="Pectin_lyas_fold"/>
</dbReference>
<evidence type="ECO:0000259" key="4">
    <source>
        <dbReference type="Pfam" id="PF18998"/>
    </source>
</evidence>
<dbReference type="InterPro" id="IPR039448">
    <property type="entry name" value="Beta_helix"/>
</dbReference>
<dbReference type="NCBIfam" id="NF041518">
    <property type="entry name" value="choice_anch_Q"/>
    <property type="match status" value="1"/>
</dbReference>
<name>A0A7V4UEX1_CALAY</name>
<dbReference type="AlphaFoldDB" id="A0A7V4UEX1"/>
<proteinExistence type="predicted"/>
<dbReference type="Proteomes" id="UP000885779">
    <property type="component" value="Unassembled WGS sequence"/>
</dbReference>
<gene>
    <name evidence="5" type="ORF">ENK44_13210</name>
</gene>
<sequence>MLHSIFNFDGKERVAEKFVSYRLGMTNIQHLFKALIVIFLILSSKNVYAQEYVPPIGIPAPEFGINETVENVYGSDTVYTHYVDNTHPNATDTDNPYGTSQKPRKTIPRNIPAGSVVEIHGGPYVSIGGTYTMQGTADKPVFVRGIADSTRPQITKSPIRLDGSYFIVENLDFYDKSTVYFRTTARYGSLRHSEVHNPIGQTGASNPTVSVTGKYIVVYDCEIHDNIREPDVDCHGIQASNYGEHIWILENNIYKNGGDGIQACHMCDPGPRYLYIGGNRIHRDAENAIDLKYARDVIISENKLYDYLHSSNTGIVSPIVVGSDGAPTRVWILFNEIYDAKKGIRIEEVDDVWIIGNVFHDLTETGIIPEKKGTTTRVINNTFYNVRTGISEPWRETFSFLIYNNIFASIESRSIHLGGAVTAKSEISNNLFWDASIHGENAVNADPMFKNISTYDFSLLAGSSAIDSGVARGGEIYDYLVRYGQDIGRDFMNEIRPQGNEWDIGAYEYVTGTIPVQYEITAEVEGTGGSVWPQGGKFTENTQVQLTARASSRYRFDHWSGDTSGTDNPLTVTMNSDKTISAVFKQITHFTLTVHVSGRGRVDVQPDSASFEGGTEVTLTAVPDSGEQFIKWKDDLSGTANPQKITMDTDKTVTAVFTPEPTEDFVIDTMETQTGSFEAEWTAYATADKVDGVIGFSEQSPSSYGDLSCKILFNNSGYLAVSDSSAYTSDASVAYTAFQKFHFRMSVDISRQTYSVWVTPEGENEILLADEYAFHPSPGYIDSIKYRSVKMSFDPQWGGAEGMVEITDFDIITGFLNDDNAKIPEEYSLNSYPNPFNSSVVIRFGLLKTSDIELSIYNALGQKITTLLDDKLPAGSYKTNWNALGYASGIYIVRLQTSNRLVMSRKIVYLK</sequence>
<feature type="compositionally biased region" description="Polar residues" evidence="1">
    <location>
        <begin position="86"/>
        <end position="101"/>
    </location>
</feature>
<dbReference type="InterPro" id="IPR059226">
    <property type="entry name" value="Choice_anch_Q_dom"/>
</dbReference>
<evidence type="ECO:0000256" key="1">
    <source>
        <dbReference type="SAM" id="MobiDB-lite"/>
    </source>
</evidence>
<dbReference type="SUPFAM" id="SSF51126">
    <property type="entry name" value="Pectin lyase-like"/>
    <property type="match status" value="1"/>
</dbReference>
<feature type="domain" description="Right handed beta helix" evidence="2">
    <location>
        <begin position="334"/>
        <end position="445"/>
    </location>
</feature>
<dbReference type="Gene3D" id="2.160.20.10">
    <property type="entry name" value="Single-stranded right-handed beta-helix, Pectin lyase-like"/>
    <property type="match status" value="1"/>
</dbReference>